<feature type="region of interest" description="Disordered" evidence="1">
    <location>
        <begin position="145"/>
        <end position="164"/>
    </location>
</feature>
<evidence type="ECO:0000313" key="3">
    <source>
        <dbReference type="EMBL" id="EOA86119.1"/>
    </source>
</evidence>
<dbReference type="OrthoDB" id="3694575at2759"/>
<evidence type="ECO:0000256" key="2">
    <source>
        <dbReference type="SAM" id="SignalP"/>
    </source>
</evidence>
<feature type="chain" id="PRO_5004343185" evidence="2">
    <location>
        <begin position="20"/>
        <end position="195"/>
    </location>
</feature>
<proteinExistence type="predicted"/>
<evidence type="ECO:0000313" key="4">
    <source>
        <dbReference type="Proteomes" id="UP000016935"/>
    </source>
</evidence>
<dbReference type="GeneID" id="19403251"/>
<keyword evidence="4" id="KW-1185">Reference proteome</keyword>
<organism evidence="3 4">
    <name type="scientific">Exserohilum turcicum (strain 28A)</name>
    <name type="common">Northern leaf blight fungus</name>
    <name type="synonym">Setosphaeria turcica</name>
    <dbReference type="NCBI Taxonomy" id="671987"/>
    <lineage>
        <taxon>Eukaryota</taxon>
        <taxon>Fungi</taxon>
        <taxon>Dikarya</taxon>
        <taxon>Ascomycota</taxon>
        <taxon>Pezizomycotina</taxon>
        <taxon>Dothideomycetes</taxon>
        <taxon>Pleosporomycetidae</taxon>
        <taxon>Pleosporales</taxon>
        <taxon>Pleosporineae</taxon>
        <taxon>Pleosporaceae</taxon>
        <taxon>Exserohilum</taxon>
    </lineage>
</organism>
<dbReference type="EMBL" id="KB908604">
    <property type="protein sequence ID" value="EOA86119.1"/>
    <property type="molecule type" value="Genomic_DNA"/>
</dbReference>
<dbReference type="RefSeq" id="XP_008026081.1">
    <property type="nucleotide sequence ID" value="XM_008027890.1"/>
</dbReference>
<sequence>MAIFKMLVAAAALFNVALSSTAFSSEAPSVVTSTQFLTSVTFVSGLPQKSSTNCATTTVTEVAPPTTVTVVVPSAVSSAPELSSVLTSLPESNSTQSTVTATMNKTQTVTHTSSKGPHHTTSVLVPLNSTGIVSAPTLSLSHTHYENSTTATPTGTGHASVSASYSTPPFTAAADVTNVGAAALAGGFFMALFGF</sequence>
<reference evidence="3 4" key="2">
    <citation type="journal article" date="2013" name="PLoS Genet.">
        <title>Comparative genome structure, secondary metabolite, and effector coding capacity across Cochliobolus pathogens.</title>
        <authorList>
            <person name="Condon B.J."/>
            <person name="Leng Y."/>
            <person name="Wu D."/>
            <person name="Bushley K.E."/>
            <person name="Ohm R.A."/>
            <person name="Otillar R."/>
            <person name="Martin J."/>
            <person name="Schackwitz W."/>
            <person name="Grimwood J."/>
            <person name="MohdZainudin N."/>
            <person name="Xue C."/>
            <person name="Wang R."/>
            <person name="Manning V.A."/>
            <person name="Dhillon B."/>
            <person name="Tu Z.J."/>
            <person name="Steffenson B.J."/>
            <person name="Salamov A."/>
            <person name="Sun H."/>
            <person name="Lowry S."/>
            <person name="LaButti K."/>
            <person name="Han J."/>
            <person name="Copeland A."/>
            <person name="Lindquist E."/>
            <person name="Barry K."/>
            <person name="Schmutz J."/>
            <person name="Baker S.E."/>
            <person name="Ciuffetti L.M."/>
            <person name="Grigoriev I.V."/>
            <person name="Zhong S."/>
            <person name="Turgeon B.G."/>
        </authorList>
    </citation>
    <scope>NUCLEOTIDE SEQUENCE [LARGE SCALE GENOMIC DNA]</scope>
    <source>
        <strain evidence="4">28A</strain>
    </source>
</reference>
<dbReference type="AlphaFoldDB" id="R0K9Q4"/>
<evidence type="ECO:0000256" key="1">
    <source>
        <dbReference type="SAM" id="MobiDB-lite"/>
    </source>
</evidence>
<dbReference type="HOGENOM" id="CLU_1397124_0_0_1"/>
<feature type="signal peptide" evidence="2">
    <location>
        <begin position="1"/>
        <end position="19"/>
    </location>
</feature>
<name>R0K9Q4_EXST2</name>
<accession>R0K9Q4</accession>
<gene>
    <name evidence="3" type="ORF">SETTUDRAFT_28516</name>
</gene>
<reference evidence="3 4" key="1">
    <citation type="journal article" date="2012" name="PLoS Pathog.">
        <title>Diverse lifestyles and strategies of plant pathogenesis encoded in the genomes of eighteen Dothideomycetes fungi.</title>
        <authorList>
            <person name="Ohm R.A."/>
            <person name="Feau N."/>
            <person name="Henrissat B."/>
            <person name="Schoch C.L."/>
            <person name="Horwitz B.A."/>
            <person name="Barry K.W."/>
            <person name="Condon B.J."/>
            <person name="Copeland A.C."/>
            <person name="Dhillon B."/>
            <person name="Glaser F."/>
            <person name="Hesse C.N."/>
            <person name="Kosti I."/>
            <person name="LaButti K."/>
            <person name="Lindquist E.A."/>
            <person name="Lucas S."/>
            <person name="Salamov A.A."/>
            <person name="Bradshaw R.E."/>
            <person name="Ciuffetti L."/>
            <person name="Hamelin R.C."/>
            <person name="Kema G.H.J."/>
            <person name="Lawrence C."/>
            <person name="Scott J.A."/>
            <person name="Spatafora J.W."/>
            <person name="Turgeon B.G."/>
            <person name="de Wit P.J.G.M."/>
            <person name="Zhong S."/>
            <person name="Goodwin S.B."/>
            <person name="Grigoriev I.V."/>
        </authorList>
    </citation>
    <scope>NUCLEOTIDE SEQUENCE [LARGE SCALE GENOMIC DNA]</scope>
    <source>
        <strain evidence="4">28A</strain>
    </source>
</reference>
<dbReference type="Proteomes" id="UP000016935">
    <property type="component" value="Unassembled WGS sequence"/>
</dbReference>
<keyword evidence="2" id="KW-0732">Signal</keyword>
<protein>
    <submittedName>
        <fullName evidence="3">Uncharacterized protein</fullName>
    </submittedName>
</protein>